<evidence type="ECO:0000256" key="6">
    <source>
        <dbReference type="ARBA" id="ARBA00022692"/>
    </source>
</evidence>
<dbReference type="NCBIfam" id="TIGR01982">
    <property type="entry name" value="UbiB"/>
    <property type="match status" value="1"/>
</dbReference>
<evidence type="ECO:0000256" key="4">
    <source>
        <dbReference type="ARBA" id="ARBA00022519"/>
    </source>
</evidence>
<dbReference type="EMBL" id="CP002395">
    <property type="protein sequence ID" value="ADU11770.1"/>
    <property type="molecule type" value="Genomic_DNA"/>
</dbReference>
<dbReference type="Pfam" id="PF03109">
    <property type="entry name" value="ABC1"/>
    <property type="match status" value="1"/>
</dbReference>
<keyword evidence="12" id="KW-1185">Reference proteome</keyword>
<proteinExistence type="inferred from homology"/>
<evidence type="ECO:0000256" key="3">
    <source>
        <dbReference type="ARBA" id="ARBA00022475"/>
    </source>
</evidence>
<dbReference type="SUPFAM" id="SSF56112">
    <property type="entry name" value="Protein kinase-like (PK-like)"/>
    <property type="match status" value="1"/>
</dbReference>
<dbReference type="GO" id="GO:0006744">
    <property type="term" value="P:ubiquinone biosynthetic process"/>
    <property type="evidence" value="ECO:0007669"/>
    <property type="project" value="UniProtKB-UniPathway"/>
</dbReference>
<dbReference type="InterPro" id="IPR050154">
    <property type="entry name" value="UbiB_kinase"/>
</dbReference>
<dbReference type="Proteomes" id="UP000001492">
    <property type="component" value="Chromosome 1"/>
</dbReference>
<dbReference type="HOGENOM" id="CLU_006533_0_0_5"/>
<keyword evidence="7 9" id="KW-1133">Transmembrane helix</keyword>
<name>E8RND9_ASTEC</name>
<evidence type="ECO:0000256" key="9">
    <source>
        <dbReference type="SAM" id="Phobius"/>
    </source>
</evidence>
<dbReference type="InterPro" id="IPR000719">
    <property type="entry name" value="Prot_kinase_dom"/>
</dbReference>
<dbReference type="InterPro" id="IPR011009">
    <property type="entry name" value="Kinase-like_dom_sf"/>
</dbReference>
<comment type="pathway">
    <text evidence="1">Cofactor biosynthesis; ubiquinone biosynthesis [regulation].</text>
</comment>
<keyword evidence="4" id="KW-0997">Cell inner membrane</keyword>
<organism evidence="11 12">
    <name type="scientific">Asticcacaulis excentricus (strain ATCC 15261 / DSM 4724 / KCTC 12464 / NCIMB 9791 / VKM B-1370 / CB 48)</name>
    <dbReference type="NCBI Taxonomy" id="573065"/>
    <lineage>
        <taxon>Bacteria</taxon>
        <taxon>Pseudomonadati</taxon>
        <taxon>Pseudomonadota</taxon>
        <taxon>Alphaproteobacteria</taxon>
        <taxon>Caulobacterales</taxon>
        <taxon>Caulobacteraceae</taxon>
        <taxon>Asticcacaulis</taxon>
    </lineage>
</organism>
<sequence length="508" mass="57094">MASVFGSFFRLIKAGFVLMREDVLIPRELSYQLNPPSRFFSNALRFFFARRGPQDRVGLRYARAFEKLGPAFIKLGQVLSTRGDIFGDAFIRDLSHLKDQLPPFDKATARRLVEEALEKPVDDIFFEFGEVIGAASIAQAHRAILKDGRQVAVKILRPGIEQIIADDIAMMTLAAKIIAFLSPASRRLEPEAFVATVAQSLLLELDLRLEASAADELGQIINAEPYMSAPKVVWHHVARRVLVIEWAKGIPLSRPEALTQPGLQPQAMADNLIRAFLSQALNHGMFHADLHEGNLFAQAPDKLTAIDFGIVGRLKPKERLYLAEMLWGFLRRNYKRVAEVHFEAGYVPKHHDVQAFAQALRAVGEPVLGRAATEVSMGRLLTQLFEITAQFDMHLRPELVLLQKTMVSVEGVARRIYPEHDIWEAARPVVRDFIQSELSPVAEARRLIDKLVHKLKLDDDDTADRERERRALISLQSELRQSRTVSTLALIASVLALGVMVWITVLQS</sequence>
<evidence type="ECO:0000259" key="10">
    <source>
        <dbReference type="PROSITE" id="PS50011"/>
    </source>
</evidence>
<evidence type="ECO:0000256" key="5">
    <source>
        <dbReference type="ARBA" id="ARBA00022688"/>
    </source>
</evidence>
<dbReference type="InterPro" id="IPR004147">
    <property type="entry name" value="ABC1_dom"/>
</dbReference>
<dbReference type="GO" id="GO:0004672">
    <property type="term" value="F:protein kinase activity"/>
    <property type="evidence" value="ECO:0007669"/>
    <property type="project" value="InterPro"/>
</dbReference>
<dbReference type="PROSITE" id="PS50011">
    <property type="entry name" value="PROTEIN_KINASE_DOM"/>
    <property type="match status" value="1"/>
</dbReference>
<keyword evidence="8 9" id="KW-0472">Membrane</keyword>
<keyword evidence="3" id="KW-1003">Cell membrane</keyword>
<evidence type="ECO:0000256" key="2">
    <source>
        <dbReference type="ARBA" id="ARBA00009670"/>
    </source>
</evidence>
<evidence type="ECO:0000313" key="11">
    <source>
        <dbReference type="EMBL" id="ADU11770.1"/>
    </source>
</evidence>
<dbReference type="eggNOG" id="COG0661">
    <property type="taxonomic scope" value="Bacteria"/>
</dbReference>
<keyword evidence="6 9" id="KW-0812">Transmembrane</keyword>
<dbReference type="PANTHER" id="PTHR10566">
    <property type="entry name" value="CHAPERONE-ACTIVITY OF BC1 COMPLEX CABC1 -RELATED"/>
    <property type="match status" value="1"/>
</dbReference>
<dbReference type="AlphaFoldDB" id="E8RND9"/>
<comment type="similarity">
    <text evidence="2">Belongs to the protein kinase superfamily. ADCK protein kinase family.</text>
</comment>
<dbReference type="InterPro" id="IPR010232">
    <property type="entry name" value="UbiB"/>
</dbReference>
<dbReference type="PANTHER" id="PTHR10566:SF113">
    <property type="entry name" value="PROTEIN ACTIVITY OF BC1 COMPLEX KINASE 7, CHLOROPLASTIC"/>
    <property type="match status" value="1"/>
</dbReference>
<protein>
    <submittedName>
        <fullName evidence="11">2-polyprenylphenol 6-hydroxylase</fullName>
    </submittedName>
</protein>
<accession>E8RND9</accession>
<keyword evidence="5" id="KW-0831">Ubiquinone biosynthesis</keyword>
<feature type="domain" description="Protein kinase" evidence="10">
    <location>
        <begin position="126"/>
        <end position="457"/>
    </location>
</feature>
<dbReference type="UniPathway" id="UPA00232"/>
<dbReference type="KEGG" id="aex:Astex_0066"/>
<evidence type="ECO:0000256" key="8">
    <source>
        <dbReference type="ARBA" id="ARBA00023136"/>
    </source>
</evidence>
<dbReference type="GO" id="GO:0005524">
    <property type="term" value="F:ATP binding"/>
    <property type="evidence" value="ECO:0007669"/>
    <property type="project" value="InterPro"/>
</dbReference>
<dbReference type="STRING" id="573065.Astex_0066"/>
<evidence type="ECO:0000256" key="7">
    <source>
        <dbReference type="ARBA" id="ARBA00022989"/>
    </source>
</evidence>
<evidence type="ECO:0000256" key="1">
    <source>
        <dbReference type="ARBA" id="ARBA00005020"/>
    </source>
</evidence>
<gene>
    <name evidence="11" type="ordered locus">Astex_0066</name>
</gene>
<reference evidence="12" key="1">
    <citation type="submission" date="2010-12" db="EMBL/GenBank/DDBJ databases">
        <title>Complete sequence of chromosome 1 of Asticcacaulis excentricus CB 48.</title>
        <authorList>
            <consortium name="US DOE Joint Genome Institute"/>
            <person name="Lucas S."/>
            <person name="Copeland A."/>
            <person name="Lapidus A."/>
            <person name="Cheng J.-F."/>
            <person name="Bruce D."/>
            <person name="Goodwin L."/>
            <person name="Pitluck S."/>
            <person name="Teshima H."/>
            <person name="Davenport K."/>
            <person name="Detter J.C."/>
            <person name="Han C."/>
            <person name="Tapia R."/>
            <person name="Land M."/>
            <person name="Hauser L."/>
            <person name="Jeffries C."/>
            <person name="Kyrpides N."/>
            <person name="Ivanova N."/>
            <person name="Ovchinnikova G."/>
            <person name="Brun Y.V."/>
            <person name="Woyke T."/>
        </authorList>
    </citation>
    <scope>NUCLEOTIDE SEQUENCE [LARGE SCALE GENOMIC DNA]</scope>
    <source>
        <strain evidence="12">ATCC 15261 / DSM 4724 / KCTC 12464 / NCIMB 9791 / VKM B-1370 / CB 48</strain>
    </source>
</reference>
<feature type="transmembrane region" description="Helical" evidence="9">
    <location>
        <begin position="485"/>
        <end position="506"/>
    </location>
</feature>
<evidence type="ECO:0000313" key="12">
    <source>
        <dbReference type="Proteomes" id="UP000001492"/>
    </source>
</evidence>